<sequence>MFQAVVAILVGLVVSVLMFVPFVALSYRRRGSLSAGRMLAWLVAVIYFWAIWAYTLLPLPQVGSYRCAGINLNPLAFVHDIQRSFAAGGNPLRHPALQQLVLNVALFVPLGFFIRTLGGRGVVVATASGLGVSAVVEFTQLTGVWGLYPCAYRVFDVVDLQANTLGALLGSIIALAVPGAWRRAGIRPEAALPHPVTRGRRFLAMVCDVLAASLMGVATAAATNVVVSLMRPDLDVQQTAQATWLGSGLPALVWFLAIMVTGRSIGDYAVQLRYRGGPLPVLLARLLRALGGIPGFILLGLPESGPNYQGPFLILAFITWLATRNGRGLPGLISGQELVDAREP</sequence>
<evidence type="ECO:0000256" key="1">
    <source>
        <dbReference type="SAM" id="Phobius"/>
    </source>
</evidence>
<dbReference type="OrthoDB" id="4822551at2"/>
<feature type="transmembrane region" description="Helical" evidence="1">
    <location>
        <begin position="121"/>
        <end position="148"/>
    </location>
</feature>
<organism evidence="3 4">
    <name type="scientific">Propioniciclava flava</name>
    <dbReference type="NCBI Taxonomy" id="2072026"/>
    <lineage>
        <taxon>Bacteria</taxon>
        <taxon>Bacillati</taxon>
        <taxon>Actinomycetota</taxon>
        <taxon>Actinomycetes</taxon>
        <taxon>Propionibacteriales</taxon>
        <taxon>Propionibacteriaceae</taxon>
        <taxon>Propioniciclava</taxon>
    </lineage>
</organism>
<protein>
    <recommendedName>
        <fullName evidence="2">VanZ-like domain-containing protein</fullName>
    </recommendedName>
</protein>
<name>A0A4Q2EKE5_9ACTN</name>
<dbReference type="InterPro" id="IPR006976">
    <property type="entry name" value="VanZ-like"/>
</dbReference>
<dbReference type="Pfam" id="PF04892">
    <property type="entry name" value="VanZ"/>
    <property type="match status" value="1"/>
</dbReference>
<keyword evidence="1" id="KW-1133">Transmembrane helix</keyword>
<comment type="caution">
    <text evidence="3">The sequence shown here is derived from an EMBL/GenBank/DDBJ whole genome shotgun (WGS) entry which is preliminary data.</text>
</comment>
<gene>
    <name evidence="3" type="ORF">C1706_06635</name>
</gene>
<feature type="transmembrane region" description="Helical" evidence="1">
    <location>
        <begin position="39"/>
        <end position="57"/>
    </location>
</feature>
<feature type="transmembrane region" description="Helical" evidence="1">
    <location>
        <begin position="96"/>
        <end position="114"/>
    </location>
</feature>
<dbReference type="InterPro" id="IPR053150">
    <property type="entry name" value="Teicoplanin_resist-assoc"/>
</dbReference>
<reference evidence="3 4" key="1">
    <citation type="submission" date="2018-01" db="EMBL/GenBank/DDBJ databases">
        <title>Lactibacter flavus gen. nov., sp. nov., a novel bacterium of the family Propionibacteriaceae isolated from raw milk and dairy products.</title>
        <authorList>
            <person name="Wenning M."/>
            <person name="Breitenwieser F."/>
            <person name="Huptas C."/>
            <person name="von Neubeck M."/>
            <person name="Busse H.-J."/>
            <person name="Scherer S."/>
        </authorList>
    </citation>
    <scope>NUCLEOTIDE SEQUENCE [LARGE SCALE GENOMIC DNA]</scope>
    <source>
        <strain evidence="3 4">VG341</strain>
    </source>
</reference>
<keyword evidence="1" id="KW-0472">Membrane</keyword>
<proteinExistence type="predicted"/>
<feature type="transmembrane region" description="Helical" evidence="1">
    <location>
        <begin position="160"/>
        <end position="181"/>
    </location>
</feature>
<keyword evidence="1" id="KW-0812">Transmembrane</keyword>
<dbReference type="PANTHER" id="PTHR36834:SF1">
    <property type="entry name" value="INTEGRAL MEMBRANE PROTEIN"/>
    <property type="match status" value="1"/>
</dbReference>
<feature type="transmembrane region" description="Helical" evidence="1">
    <location>
        <begin position="202"/>
        <end position="222"/>
    </location>
</feature>
<dbReference type="EMBL" id="PPCV01000004">
    <property type="protein sequence ID" value="RXW32455.1"/>
    <property type="molecule type" value="Genomic_DNA"/>
</dbReference>
<evidence type="ECO:0000313" key="4">
    <source>
        <dbReference type="Proteomes" id="UP000290624"/>
    </source>
</evidence>
<feature type="transmembrane region" description="Helical" evidence="1">
    <location>
        <begin position="6"/>
        <end position="27"/>
    </location>
</feature>
<accession>A0A4Q2EKE5</accession>
<evidence type="ECO:0000313" key="3">
    <source>
        <dbReference type="EMBL" id="RXW32455.1"/>
    </source>
</evidence>
<keyword evidence="4" id="KW-1185">Reference proteome</keyword>
<dbReference type="Proteomes" id="UP000290624">
    <property type="component" value="Unassembled WGS sequence"/>
</dbReference>
<feature type="transmembrane region" description="Helical" evidence="1">
    <location>
        <begin position="242"/>
        <end position="261"/>
    </location>
</feature>
<dbReference type="AlphaFoldDB" id="A0A4Q2EKE5"/>
<feature type="domain" description="VanZ-like" evidence="2">
    <location>
        <begin position="45"/>
        <end position="175"/>
    </location>
</feature>
<dbReference type="PANTHER" id="PTHR36834">
    <property type="entry name" value="MEMBRANE PROTEIN-RELATED"/>
    <property type="match status" value="1"/>
</dbReference>
<evidence type="ECO:0000259" key="2">
    <source>
        <dbReference type="Pfam" id="PF04892"/>
    </source>
</evidence>